<keyword evidence="3" id="KW-0378">Hydrolase</keyword>
<reference evidence="5" key="1">
    <citation type="submission" date="2020-05" db="EMBL/GenBank/DDBJ databases">
        <authorList>
            <person name="Chiriac C."/>
            <person name="Salcher M."/>
            <person name="Ghai R."/>
            <person name="Kavagutti S V."/>
        </authorList>
    </citation>
    <scope>NUCLEOTIDE SEQUENCE</scope>
</reference>
<evidence type="ECO:0000313" key="5">
    <source>
        <dbReference type="EMBL" id="CAB4953847.1"/>
    </source>
</evidence>
<evidence type="ECO:0000256" key="2">
    <source>
        <dbReference type="ARBA" id="ARBA00022722"/>
    </source>
</evidence>
<dbReference type="GO" id="GO:0016787">
    <property type="term" value="F:hydrolase activity"/>
    <property type="evidence" value="ECO:0007669"/>
    <property type="project" value="UniProtKB-KW"/>
</dbReference>
<dbReference type="PANTHER" id="PTHR33397:SF5">
    <property type="entry name" value="RNASE YUTE-RELATED"/>
    <property type="match status" value="1"/>
</dbReference>
<sequence length="142" mass="15515">MVDEVRVIRLLRAASGALDGLRLEQGAGFDRRADAIWLPGVKYLFISVVEACIDGAQHICSSEAPTAPRDNGDAMRALGQRGILDPGTADRMRMAVGFRNVLVHEYVGVDDAIVLDRLADLSDLEEFIVQVSRWLSVPPETP</sequence>
<dbReference type="AlphaFoldDB" id="A0A6J7KE56"/>
<dbReference type="InterPro" id="IPR052379">
    <property type="entry name" value="Type_VII_TA_RNase"/>
</dbReference>
<dbReference type="GO" id="GO:0110001">
    <property type="term" value="C:toxin-antitoxin complex"/>
    <property type="evidence" value="ECO:0007669"/>
    <property type="project" value="InterPro"/>
</dbReference>
<dbReference type="PANTHER" id="PTHR33397">
    <property type="entry name" value="UPF0331 PROTEIN YUTE"/>
    <property type="match status" value="1"/>
</dbReference>
<dbReference type="GO" id="GO:0004540">
    <property type="term" value="F:RNA nuclease activity"/>
    <property type="evidence" value="ECO:0007669"/>
    <property type="project" value="InterPro"/>
</dbReference>
<comment type="similarity">
    <text evidence="4">Belongs to the HepT RNase toxin family.</text>
</comment>
<evidence type="ECO:0000256" key="1">
    <source>
        <dbReference type="ARBA" id="ARBA00022649"/>
    </source>
</evidence>
<proteinExistence type="inferred from homology"/>
<dbReference type="InterPro" id="IPR008201">
    <property type="entry name" value="HepT-like"/>
</dbReference>
<dbReference type="EMBL" id="CAFBNE010000053">
    <property type="protein sequence ID" value="CAB4953847.1"/>
    <property type="molecule type" value="Genomic_DNA"/>
</dbReference>
<name>A0A6J7KE56_9ZZZZ</name>
<dbReference type="NCBIfam" id="NF047751">
    <property type="entry name" value="HepT_toxin"/>
    <property type="match status" value="1"/>
</dbReference>
<evidence type="ECO:0000256" key="3">
    <source>
        <dbReference type="ARBA" id="ARBA00022801"/>
    </source>
</evidence>
<keyword evidence="2" id="KW-0540">Nuclease</keyword>
<gene>
    <name evidence="5" type="ORF">UFOPK3772_01726</name>
</gene>
<evidence type="ECO:0000256" key="4">
    <source>
        <dbReference type="ARBA" id="ARBA00024207"/>
    </source>
</evidence>
<dbReference type="InterPro" id="IPR037038">
    <property type="entry name" value="HepT-like_sf"/>
</dbReference>
<dbReference type="Gene3D" id="1.20.120.580">
    <property type="entry name" value="bsu32300-like"/>
    <property type="match status" value="1"/>
</dbReference>
<keyword evidence="1" id="KW-1277">Toxin-antitoxin system</keyword>
<accession>A0A6J7KE56</accession>
<dbReference type="Pfam" id="PF01934">
    <property type="entry name" value="HepT-like"/>
    <property type="match status" value="1"/>
</dbReference>
<organism evidence="5">
    <name type="scientific">freshwater metagenome</name>
    <dbReference type="NCBI Taxonomy" id="449393"/>
    <lineage>
        <taxon>unclassified sequences</taxon>
        <taxon>metagenomes</taxon>
        <taxon>ecological metagenomes</taxon>
    </lineage>
</organism>
<protein>
    <submittedName>
        <fullName evidence="5">Unannotated protein</fullName>
    </submittedName>
</protein>